<dbReference type="AlphaFoldDB" id="A0A5M6IAE1"/>
<feature type="domain" description="Polysaccharide export protein N-terminal" evidence="2">
    <location>
        <begin position="28"/>
        <end position="102"/>
    </location>
</feature>
<name>A0A5M6IAE1_9PROT</name>
<dbReference type="Pfam" id="PF02563">
    <property type="entry name" value="Poly_export"/>
    <property type="match status" value="1"/>
</dbReference>
<dbReference type="OrthoDB" id="197007at2"/>
<dbReference type="GO" id="GO:0015159">
    <property type="term" value="F:polysaccharide transmembrane transporter activity"/>
    <property type="evidence" value="ECO:0007669"/>
    <property type="project" value="InterPro"/>
</dbReference>
<comment type="caution">
    <text evidence="4">The sequence shown here is derived from an EMBL/GenBank/DDBJ whole genome shotgun (WGS) entry which is preliminary data.</text>
</comment>
<protein>
    <submittedName>
        <fullName evidence="4">Polysaccharide export protein</fullName>
    </submittedName>
</protein>
<dbReference type="RefSeq" id="WP_150063228.1">
    <property type="nucleotide sequence ID" value="NZ_JACHII010000011.1"/>
</dbReference>
<organism evidence="4 5">
    <name type="scientific">Roseospira marina</name>
    <dbReference type="NCBI Taxonomy" id="140057"/>
    <lineage>
        <taxon>Bacteria</taxon>
        <taxon>Pseudomonadati</taxon>
        <taxon>Pseudomonadota</taxon>
        <taxon>Alphaproteobacteria</taxon>
        <taxon>Rhodospirillales</taxon>
        <taxon>Rhodospirillaceae</taxon>
        <taxon>Roseospira</taxon>
    </lineage>
</organism>
<evidence type="ECO:0000259" key="2">
    <source>
        <dbReference type="Pfam" id="PF02563"/>
    </source>
</evidence>
<dbReference type="Proteomes" id="UP000324065">
    <property type="component" value="Unassembled WGS sequence"/>
</dbReference>
<dbReference type="EMBL" id="VWPJ01000015">
    <property type="protein sequence ID" value="KAA5604689.1"/>
    <property type="molecule type" value="Genomic_DNA"/>
</dbReference>
<evidence type="ECO:0000259" key="3">
    <source>
        <dbReference type="Pfam" id="PF10531"/>
    </source>
</evidence>
<dbReference type="InterPro" id="IPR049712">
    <property type="entry name" value="Poly_export"/>
</dbReference>
<dbReference type="Pfam" id="PF10531">
    <property type="entry name" value="SLBB"/>
    <property type="match status" value="1"/>
</dbReference>
<keyword evidence="5" id="KW-1185">Reference proteome</keyword>
<dbReference type="PANTHER" id="PTHR33619">
    <property type="entry name" value="POLYSACCHARIDE EXPORT PROTEIN GFCE-RELATED"/>
    <property type="match status" value="1"/>
</dbReference>
<dbReference type="PANTHER" id="PTHR33619:SF3">
    <property type="entry name" value="POLYSACCHARIDE EXPORT PROTEIN GFCE-RELATED"/>
    <property type="match status" value="1"/>
</dbReference>
<gene>
    <name evidence="4" type="ORF">F1188_14855</name>
</gene>
<feature type="domain" description="Soluble ligand binding" evidence="3">
    <location>
        <begin position="108"/>
        <end position="151"/>
    </location>
</feature>
<dbReference type="Gene3D" id="3.30.1950.10">
    <property type="entry name" value="wza like domain"/>
    <property type="match status" value="1"/>
</dbReference>
<accession>A0A5M6IAE1</accession>
<sequence length="179" mass="18669">MRAMIGGVLMGLAVLVGGVPQAVPQAMAQEGYSLGPGDVIRVTVFGEPDLSGDFEVGSNGGVSLPLIGEAMLGGLTVPAAETFIENKLSAGYIQNPDVAIDVLNYRPFFILGEVNDQGIFPYVADLTVMKAVAVAGGFTYRADQDDITVKYGGQGEGVDAELDTPVNPGDIIIIGERFF</sequence>
<keyword evidence="1" id="KW-0732">Signal</keyword>
<dbReference type="Gene3D" id="3.10.560.10">
    <property type="entry name" value="Outer membrane lipoprotein wza domain like"/>
    <property type="match status" value="1"/>
</dbReference>
<evidence type="ECO:0000256" key="1">
    <source>
        <dbReference type="ARBA" id="ARBA00022729"/>
    </source>
</evidence>
<dbReference type="InterPro" id="IPR003715">
    <property type="entry name" value="Poly_export_N"/>
</dbReference>
<evidence type="ECO:0000313" key="4">
    <source>
        <dbReference type="EMBL" id="KAA5604689.1"/>
    </source>
</evidence>
<evidence type="ECO:0000313" key="5">
    <source>
        <dbReference type="Proteomes" id="UP000324065"/>
    </source>
</evidence>
<dbReference type="InterPro" id="IPR019554">
    <property type="entry name" value="Soluble_ligand-bd"/>
</dbReference>
<reference evidence="4 5" key="1">
    <citation type="submission" date="2019-09" db="EMBL/GenBank/DDBJ databases">
        <title>Genome sequence of Roseospira marina, one of the more divergent members of the non-sulfur purple photosynthetic bacterial family, the Rhodospirillaceae.</title>
        <authorList>
            <person name="Meyer T."/>
            <person name="Kyndt J."/>
        </authorList>
    </citation>
    <scope>NUCLEOTIDE SEQUENCE [LARGE SCALE GENOMIC DNA]</scope>
    <source>
        <strain evidence="4 5">DSM 15113</strain>
    </source>
</reference>
<proteinExistence type="predicted"/>